<dbReference type="GeneTree" id="ENSGT00940000158837"/>
<dbReference type="GO" id="GO:0005634">
    <property type="term" value="C:nucleus"/>
    <property type="evidence" value="ECO:0007669"/>
    <property type="project" value="UniProtKB-SubCell"/>
</dbReference>
<name>A0A3Q0R704_AMPCI</name>
<evidence type="ECO:0000256" key="5">
    <source>
        <dbReference type="ARBA" id="ARBA00023242"/>
    </source>
</evidence>
<dbReference type="InterPro" id="IPR002589">
    <property type="entry name" value="Macro_dom"/>
</dbReference>
<keyword evidence="8" id="KW-1185">Reference proteome</keyword>
<evidence type="ECO:0000256" key="4">
    <source>
        <dbReference type="ARBA" id="ARBA00023027"/>
    </source>
</evidence>
<dbReference type="GO" id="GO:0003714">
    <property type="term" value="F:transcription corepressor activity"/>
    <property type="evidence" value="ECO:0007669"/>
    <property type="project" value="TreeGrafter"/>
</dbReference>
<evidence type="ECO:0000259" key="6">
    <source>
        <dbReference type="PROSITE" id="PS51154"/>
    </source>
</evidence>
<dbReference type="STRING" id="61819.ENSACIP00000004955"/>
<dbReference type="AlphaFoldDB" id="A0A3Q0R704"/>
<dbReference type="GO" id="GO:0010629">
    <property type="term" value="P:negative regulation of gene expression"/>
    <property type="evidence" value="ECO:0007669"/>
    <property type="project" value="TreeGrafter"/>
</dbReference>
<evidence type="ECO:0000313" key="7">
    <source>
        <dbReference type="Ensembl" id="ENSACIP00000004955.1"/>
    </source>
</evidence>
<evidence type="ECO:0000256" key="3">
    <source>
        <dbReference type="ARBA" id="ARBA00022679"/>
    </source>
</evidence>
<feature type="domain" description="Macro" evidence="6">
    <location>
        <begin position="259"/>
        <end position="426"/>
    </location>
</feature>
<dbReference type="GO" id="GO:0003950">
    <property type="term" value="F:NAD+ poly-ADP-ribosyltransferase activity"/>
    <property type="evidence" value="ECO:0007669"/>
    <property type="project" value="TreeGrafter"/>
</dbReference>
<comment type="subcellular location">
    <subcellularLocation>
        <location evidence="1">Nucleus</location>
    </subcellularLocation>
</comment>
<dbReference type="OMA" id="CTQIIVE"/>
<organism evidence="7 8">
    <name type="scientific">Amphilophus citrinellus</name>
    <name type="common">Midas cichlid</name>
    <name type="synonym">Cichlasoma citrinellum</name>
    <dbReference type="NCBI Taxonomy" id="61819"/>
    <lineage>
        <taxon>Eukaryota</taxon>
        <taxon>Metazoa</taxon>
        <taxon>Chordata</taxon>
        <taxon>Craniata</taxon>
        <taxon>Vertebrata</taxon>
        <taxon>Euteleostomi</taxon>
        <taxon>Actinopterygii</taxon>
        <taxon>Neopterygii</taxon>
        <taxon>Teleostei</taxon>
        <taxon>Neoteleostei</taxon>
        <taxon>Acanthomorphata</taxon>
        <taxon>Ovalentaria</taxon>
        <taxon>Cichlomorphae</taxon>
        <taxon>Cichliformes</taxon>
        <taxon>Cichlidae</taxon>
        <taxon>New World cichlids</taxon>
        <taxon>Cichlasomatinae</taxon>
        <taxon>Heroini</taxon>
        <taxon>Amphilophus</taxon>
    </lineage>
</organism>
<sequence>MLVILQIFSGTMDSILDIPLHGASLNIVKQCGPGLNEILDSKFGCVATFEGMDFENGSSFGQQKRQTVAKDKRFSVKLRAGVEVSVWKADLTDFPVDAVVNAANCFLQHNGGLAQALCAAGGPQIQMESDRYTKQYGPLETGKAIVANAGFLPCKKIIHAVGPQLVFYPSSAQVSQARPRLKKAIWSILDRVKENHLDTVAIPAISSGLFNYPLPECAETIVSTVKDYYEQSSSREHLPKEIFFVNHDELTVTEMEKATGRITRGATKTSNIPIQIGNVLLTLKRDSIEEQKMDVIVNTTSLERDLNSGQVSKALLKKAGQRMQSEIRSAPRTKHIIITNAYNLQCKEVYHTFCINNGQEASHKVHYNVSLDSNKSNSAAKHHKSIAFPAIGTGNLGFTKKEAACIMSEAVVDFAKTFSGKMDVYFVIFPSDSDTFQVVFQKSVVILQQGCYFLPSPAEYDDKDVRFNRSPRISLNGPSKESLCETEKWLTSLLFRPPRPVLICNNFIQHLSEKEYVQLSCLTRKGVMFEEFLTKGHACLTVNGNSIEDVVVAAVQVEAMLCTVQKEFVTEEEKEMCKLLPNDVPLERERKTVDDSSPEFRGRFSAFKKLGLWILKVDKVENPALKLLFELKKQQLGCSSEKMFQRIPAQFCRMINPKYGEGIYFARTVKKAMEVWREKNDQYLYFVEAEVLTGKSTLGKPGLILPPAVGPDPLVRFDSVSGESDISVIFSSYQALPRYIITCMIKTELPCFARPLKRHRWDTGLPWVVIFGPSKPPDVVVHSDTHGNEGVKTIR</sequence>
<dbReference type="InterPro" id="IPR052056">
    <property type="entry name" value="Mono-ARTD/PARP"/>
</dbReference>
<keyword evidence="4" id="KW-0520">NAD</keyword>
<keyword evidence="3" id="KW-0808">Transferase</keyword>
<evidence type="ECO:0000256" key="2">
    <source>
        <dbReference type="ARBA" id="ARBA00022676"/>
    </source>
</evidence>
<accession>A0A3Q0R704</accession>
<evidence type="ECO:0000313" key="8">
    <source>
        <dbReference type="Proteomes" id="UP000261340"/>
    </source>
</evidence>
<dbReference type="GO" id="GO:0060335">
    <property type="term" value="P:positive regulation of type II interferon-mediated signaling pathway"/>
    <property type="evidence" value="ECO:0007669"/>
    <property type="project" value="TreeGrafter"/>
</dbReference>
<reference evidence="7" key="2">
    <citation type="submission" date="2025-09" db="UniProtKB">
        <authorList>
            <consortium name="Ensembl"/>
        </authorList>
    </citation>
    <scope>IDENTIFICATION</scope>
</reference>
<dbReference type="PROSITE" id="PS51154">
    <property type="entry name" value="MACRO"/>
    <property type="match status" value="2"/>
</dbReference>
<dbReference type="GO" id="GO:0070212">
    <property type="term" value="P:protein poly-ADP-ribosylation"/>
    <property type="evidence" value="ECO:0007669"/>
    <property type="project" value="TreeGrafter"/>
</dbReference>
<dbReference type="PANTHER" id="PTHR14453">
    <property type="entry name" value="PARP/ZINC FINGER CCCH TYPE DOMAIN CONTAINING PROTEIN"/>
    <property type="match status" value="1"/>
</dbReference>
<dbReference type="CDD" id="cd02907">
    <property type="entry name" value="Macro_Af1521_BAL-like"/>
    <property type="match status" value="1"/>
</dbReference>
<dbReference type="GO" id="GO:0005737">
    <property type="term" value="C:cytoplasm"/>
    <property type="evidence" value="ECO:0007669"/>
    <property type="project" value="TreeGrafter"/>
</dbReference>
<reference evidence="7" key="1">
    <citation type="submission" date="2025-08" db="UniProtKB">
        <authorList>
            <consortium name="Ensembl"/>
        </authorList>
    </citation>
    <scope>IDENTIFICATION</scope>
</reference>
<keyword evidence="2" id="KW-0328">Glycosyltransferase</keyword>
<dbReference type="GO" id="GO:1990404">
    <property type="term" value="F:NAD+-protein mono-ADP-ribosyltransferase activity"/>
    <property type="evidence" value="ECO:0007669"/>
    <property type="project" value="TreeGrafter"/>
</dbReference>
<evidence type="ECO:0000256" key="1">
    <source>
        <dbReference type="ARBA" id="ARBA00004123"/>
    </source>
</evidence>
<dbReference type="GO" id="GO:0044389">
    <property type="term" value="F:ubiquitin-like protein ligase binding"/>
    <property type="evidence" value="ECO:0007669"/>
    <property type="project" value="TreeGrafter"/>
</dbReference>
<dbReference type="InterPro" id="IPR043472">
    <property type="entry name" value="Macro_dom-like"/>
</dbReference>
<feature type="domain" description="Macro" evidence="6">
    <location>
        <begin position="71"/>
        <end position="263"/>
    </location>
</feature>
<protein>
    <recommendedName>
        <fullName evidence="6">Macro domain-containing protein</fullName>
    </recommendedName>
</protein>
<dbReference type="Gene3D" id="3.90.228.10">
    <property type="match status" value="1"/>
</dbReference>
<dbReference type="Gene3D" id="3.40.220.10">
    <property type="entry name" value="Leucine Aminopeptidase, subunit E, domain 1"/>
    <property type="match status" value="2"/>
</dbReference>
<proteinExistence type="predicted"/>
<dbReference type="Pfam" id="PF01661">
    <property type="entry name" value="Macro"/>
    <property type="match status" value="2"/>
</dbReference>
<dbReference type="SUPFAM" id="SSF56399">
    <property type="entry name" value="ADP-ribosylation"/>
    <property type="match status" value="1"/>
</dbReference>
<keyword evidence="5" id="KW-0539">Nucleus</keyword>
<dbReference type="Proteomes" id="UP000261340">
    <property type="component" value="Unplaced"/>
</dbReference>
<dbReference type="Ensembl" id="ENSACIT00000005114.1">
    <property type="protein sequence ID" value="ENSACIP00000004955.1"/>
    <property type="gene ID" value="ENSACIG00000003901.1"/>
</dbReference>
<dbReference type="SUPFAM" id="SSF52949">
    <property type="entry name" value="Macro domain-like"/>
    <property type="match status" value="2"/>
</dbReference>
<dbReference type="PANTHER" id="PTHR14453:SF70">
    <property type="entry name" value="PROTEIN MONO-ADP-RIBOSYLTRANSFERASE PARP9"/>
    <property type="match status" value="1"/>
</dbReference>
<dbReference type="SMART" id="SM00506">
    <property type="entry name" value="A1pp"/>
    <property type="match status" value="2"/>
</dbReference>